<reference evidence="4" key="1">
    <citation type="submission" date="2018-12" db="EMBL/GenBank/DDBJ databases">
        <authorList>
            <person name="Yazar S."/>
        </authorList>
    </citation>
    <scope>NUCLEOTIDE SEQUENCE [LARGE SCALE GENOMIC DNA]</scope>
</reference>
<feature type="compositionally biased region" description="Low complexity" evidence="1">
    <location>
        <begin position="289"/>
        <end position="305"/>
    </location>
</feature>
<evidence type="ECO:0000313" key="4">
    <source>
        <dbReference type="Proteomes" id="UP000314987"/>
    </source>
</evidence>
<dbReference type="GeneTree" id="ENSGT00940000162465"/>
<dbReference type="GO" id="GO:0071345">
    <property type="term" value="P:cellular response to cytokine stimulus"/>
    <property type="evidence" value="ECO:0007669"/>
    <property type="project" value="TreeGrafter"/>
</dbReference>
<dbReference type="InterPro" id="IPR011992">
    <property type="entry name" value="EF-hand-dom_pair"/>
</dbReference>
<protein>
    <recommendedName>
        <fullName evidence="2">EF-hand domain-containing protein</fullName>
    </recommendedName>
</protein>
<gene>
    <name evidence="3" type="primary">LOC114043302</name>
</gene>
<dbReference type="PROSITE" id="PS50222">
    <property type="entry name" value="EF_HAND_2"/>
    <property type="match status" value="1"/>
</dbReference>
<feature type="compositionally biased region" description="Basic and acidic residues" evidence="1">
    <location>
        <begin position="125"/>
        <end position="138"/>
    </location>
</feature>
<dbReference type="GO" id="GO:0005615">
    <property type="term" value="C:extracellular space"/>
    <property type="evidence" value="ECO:0007669"/>
    <property type="project" value="TreeGrafter"/>
</dbReference>
<feature type="domain" description="EF-hand" evidence="2">
    <location>
        <begin position="49"/>
        <end position="84"/>
    </location>
</feature>
<accession>A0A4X2LKM6</accession>
<feature type="compositionally biased region" description="Low complexity" evidence="1">
    <location>
        <begin position="145"/>
        <end position="165"/>
    </location>
</feature>
<evidence type="ECO:0000259" key="2">
    <source>
        <dbReference type="PROSITE" id="PS50222"/>
    </source>
</evidence>
<dbReference type="SUPFAM" id="SSF47473">
    <property type="entry name" value="EF-hand"/>
    <property type="match status" value="1"/>
</dbReference>
<dbReference type="GO" id="GO:0048306">
    <property type="term" value="F:calcium-dependent protein binding"/>
    <property type="evidence" value="ECO:0007669"/>
    <property type="project" value="TreeGrafter"/>
</dbReference>
<dbReference type="SMART" id="SM01394">
    <property type="entry name" value="S_100"/>
    <property type="match status" value="1"/>
</dbReference>
<name>A0A4X2LKM6_VOMUR</name>
<feature type="compositionally biased region" description="Polar residues" evidence="1">
    <location>
        <begin position="211"/>
        <end position="230"/>
    </location>
</feature>
<evidence type="ECO:0000313" key="3">
    <source>
        <dbReference type="Ensembl" id="ENSVURP00010022586.1"/>
    </source>
</evidence>
<dbReference type="Proteomes" id="UP000314987">
    <property type="component" value="Unassembled WGS sequence"/>
</dbReference>
<reference evidence="3" key="3">
    <citation type="submission" date="2025-09" db="UniProtKB">
        <authorList>
            <consortium name="Ensembl"/>
        </authorList>
    </citation>
    <scope>IDENTIFICATION</scope>
</reference>
<dbReference type="InterPro" id="IPR002048">
    <property type="entry name" value="EF_hand_dom"/>
</dbReference>
<sequence>MPQLLGNIDGIIQAFSRYARTEGDCTTLTRGELKKLLEQELTDVIVKPHDPATVDQVFRLLDEDSKGTVDFKEFLVLVFKVAQACYKTLNESPEGACGSQEPGSQHPGSTQGMRGDPSSHTGTGRVEREQNHNRHGGEEQTFSEQNSNNLTTGTQTQGQDFTSTQVCDQDRQPETERHERGSQQTGDKTDGQRQTQTGTTQTREEGRTHQAGETITGGQSQIHTGTTQIRDQGRTHQARVTVTRGQSQTGITQTGNTVTQQWETGYGQTRGTESQGQDRGQITRETVLGGQTQTQTGERAQTQTGGSQGWGQERSQQTREPVLGGQGHTQMESSLSGRQGCSGSQTSCSVTEGLQDSDDCQTQEPTIGGQEWNRHQTRETAVQQQDQSNLQARESKNHGQESTQLGEAGQAQGGKRGLTARGLYSYFKGNKQ</sequence>
<dbReference type="InterPro" id="IPR013787">
    <property type="entry name" value="S100_Ca-bd_sub"/>
</dbReference>
<dbReference type="STRING" id="29139.ENSVURP00010022586"/>
<feature type="region of interest" description="Disordered" evidence="1">
    <location>
        <begin position="92"/>
        <end position="432"/>
    </location>
</feature>
<dbReference type="GO" id="GO:0046914">
    <property type="term" value="F:transition metal ion binding"/>
    <property type="evidence" value="ECO:0007669"/>
    <property type="project" value="InterPro"/>
</dbReference>
<feature type="compositionally biased region" description="Polar residues" evidence="1">
    <location>
        <begin position="379"/>
        <end position="392"/>
    </location>
</feature>
<dbReference type="Gene3D" id="1.10.238.10">
    <property type="entry name" value="EF-hand"/>
    <property type="match status" value="1"/>
</dbReference>
<reference evidence="3" key="2">
    <citation type="submission" date="2025-08" db="UniProtKB">
        <authorList>
            <consortium name="Ensembl"/>
        </authorList>
    </citation>
    <scope>IDENTIFICATION</scope>
</reference>
<dbReference type="CDD" id="cd00213">
    <property type="entry name" value="S-100"/>
    <property type="match status" value="1"/>
</dbReference>
<keyword evidence="4" id="KW-1185">Reference proteome</keyword>
<dbReference type="PANTHER" id="PTHR11639:SF26">
    <property type="entry name" value="CORNULIN"/>
    <property type="match status" value="1"/>
</dbReference>
<evidence type="ECO:0000256" key="1">
    <source>
        <dbReference type="SAM" id="MobiDB-lite"/>
    </source>
</evidence>
<dbReference type="Ensembl" id="ENSVURT00010025702.1">
    <property type="protein sequence ID" value="ENSVURP00010022586.1"/>
    <property type="gene ID" value="ENSVURG00010017305.1"/>
</dbReference>
<dbReference type="Pfam" id="PF01023">
    <property type="entry name" value="S_100"/>
    <property type="match status" value="1"/>
</dbReference>
<dbReference type="InterPro" id="IPR034325">
    <property type="entry name" value="S-100_dom"/>
</dbReference>
<proteinExistence type="predicted"/>
<dbReference type="GO" id="GO:0005509">
    <property type="term" value="F:calcium ion binding"/>
    <property type="evidence" value="ECO:0007669"/>
    <property type="project" value="InterPro"/>
</dbReference>
<organism evidence="3 4">
    <name type="scientific">Vombatus ursinus</name>
    <name type="common">Common wombat</name>
    <dbReference type="NCBI Taxonomy" id="29139"/>
    <lineage>
        <taxon>Eukaryota</taxon>
        <taxon>Metazoa</taxon>
        <taxon>Chordata</taxon>
        <taxon>Craniata</taxon>
        <taxon>Vertebrata</taxon>
        <taxon>Euteleostomi</taxon>
        <taxon>Mammalia</taxon>
        <taxon>Metatheria</taxon>
        <taxon>Diprotodontia</taxon>
        <taxon>Vombatidae</taxon>
        <taxon>Vombatus</taxon>
    </lineage>
</organism>
<feature type="compositionally biased region" description="Polar residues" evidence="1">
    <location>
        <begin position="101"/>
        <end position="122"/>
    </location>
</feature>
<dbReference type="SMART" id="SM00054">
    <property type="entry name" value="EFh"/>
    <property type="match status" value="1"/>
</dbReference>
<feature type="compositionally biased region" description="Low complexity" evidence="1">
    <location>
        <begin position="192"/>
        <end position="201"/>
    </location>
</feature>
<dbReference type="GO" id="GO:1902808">
    <property type="term" value="P:positive regulation of cell cycle G1/S phase transition"/>
    <property type="evidence" value="ECO:0007669"/>
    <property type="project" value="TreeGrafter"/>
</dbReference>
<feature type="compositionally biased region" description="Polar residues" evidence="1">
    <location>
        <begin position="238"/>
        <end position="284"/>
    </location>
</feature>
<dbReference type="AlphaFoldDB" id="A0A4X2LKM6"/>
<feature type="compositionally biased region" description="Polar residues" evidence="1">
    <location>
        <begin position="328"/>
        <end position="354"/>
    </location>
</feature>
<dbReference type="OMA" id="EWVDDHS"/>
<dbReference type="PANTHER" id="PTHR11639">
    <property type="entry name" value="S100 CALCIUM-BINDING PROTEIN"/>
    <property type="match status" value="1"/>
</dbReference>
<feature type="compositionally biased region" description="Basic and acidic residues" evidence="1">
    <location>
        <begin position="168"/>
        <end position="191"/>
    </location>
</feature>
<dbReference type="GO" id="GO:0051896">
    <property type="term" value="P:regulation of phosphatidylinositol 3-kinase/protein kinase B signal transduction"/>
    <property type="evidence" value="ECO:0007669"/>
    <property type="project" value="TreeGrafter"/>
</dbReference>